<feature type="signal peptide" evidence="1">
    <location>
        <begin position="1"/>
        <end position="18"/>
    </location>
</feature>
<keyword evidence="3" id="KW-0378">Hydrolase</keyword>
<name>A0A4U1BGE7_9GAMM</name>
<comment type="caution">
    <text evidence="3">The sequence shown here is derived from an EMBL/GenBank/DDBJ whole genome shotgun (WGS) entry which is preliminary data.</text>
</comment>
<dbReference type="Gene3D" id="3.20.20.140">
    <property type="entry name" value="Metal-dependent hydrolases"/>
    <property type="match status" value="1"/>
</dbReference>
<dbReference type="InterPro" id="IPR033932">
    <property type="entry name" value="YtcJ-like"/>
</dbReference>
<evidence type="ECO:0000256" key="1">
    <source>
        <dbReference type="SAM" id="SignalP"/>
    </source>
</evidence>
<dbReference type="InterPro" id="IPR011059">
    <property type="entry name" value="Metal-dep_hydrolase_composite"/>
</dbReference>
<dbReference type="OrthoDB" id="9031471at2"/>
<dbReference type="PANTHER" id="PTHR22642:SF2">
    <property type="entry name" value="PROTEIN LONG AFTER FAR-RED 3"/>
    <property type="match status" value="1"/>
</dbReference>
<dbReference type="PANTHER" id="PTHR22642">
    <property type="entry name" value="IMIDAZOLONEPROPIONASE"/>
    <property type="match status" value="1"/>
</dbReference>
<dbReference type="Gene3D" id="3.10.310.70">
    <property type="match status" value="1"/>
</dbReference>
<keyword evidence="1" id="KW-0732">Signal</keyword>
<dbReference type="GO" id="GO:0016810">
    <property type="term" value="F:hydrolase activity, acting on carbon-nitrogen (but not peptide) bonds"/>
    <property type="evidence" value="ECO:0007669"/>
    <property type="project" value="InterPro"/>
</dbReference>
<dbReference type="Gene3D" id="2.30.40.10">
    <property type="entry name" value="Urease, subunit C, domain 1"/>
    <property type="match status" value="1"/>
</dbReference>
<feature type="domain" description="Amidohydrolase 3" evidence="2">
    <location>
        <begin position="67"/>
        <end position="535"/>
    </location>
</feature>
<dbReference type="InterPro" id="IPR013108">
    <property type="entry name" value="Amidohydro_3"/>
</dbReference>
<dbReference type="AlphaFoldDB" id="A0A4U1BGE7"/>
<reference evidence="3 4" key="1">
    <citation type="submission" date="2019-04" db="EMBL/GenBank/DDBJ databases">
        <authorList>
            <person name="Hwang J.C."/>
        </authorList>
    </citation>
    <scope>NUCLEOTIDE SEQUENCE [LARGE SCALE GENOMIC DNA]</scope>
    <source>
        <strain evidence="3 4">IMCC35001</strain>
    </source>
</reference>
<dbReference type="InterPro" id="IPR032466">
    <property type="entry name" value="Metal_Hydrolase"/>
</dbReference>
<dbReference type="CDD" id="cd01300">
    <property type="entry name" value="YtcJ_like"/>
    <property type="match status" value="1"/>
</dbReference>
<dbReference type="Proteomes" id="UP000305674">
    <property type="component" value="Unassembled WGS sequence"/>
</dbReference>
<organism evidence="3 4">
    <name type="scientific">Ferrimonas sediminicola</name>
    <dbReference type="NCBI Taxonomy" id="2569538"/>
    <lineage>
        <taxon>Bacteria</taxon>
        <taxon>Pseudomonadati</taxon>
        <taxon>Pseudomonadota</taxon>
        <taxon>Gammaproteobacteria</taxon>
        <taxon>Alteromonadales</taxon>
        <taxon>Ferrimonadaceae</taxon>
        <taxon>Ferrimonas</taxon>
    </lineage>
</organism>
<sequence length="542" mass="58524">MRALFLSLSLAFACTSAADTLVVDNVNGYTLTDGGIHKFGALQVKDGRVVATGAAGAFSGIDADRRVDGRGRTLLPGLTDAHGHVMGQGYLQADLNLSGITSKAQALARIKAYAEATPQAKWIRGRGWNQELWPDRAFPSASDLDTVVADRPVWLRRVDGHAGWANSLALELAGIDADTDAPEGGQIGRTAAGEADGILVDNAMSLVEAKIPGRSREEQRVALDRALAQLASLGLTGVHDAGVDFDTLALYQQRDGQDALPLRIYAMLSDVETLNRVAAPYMGDHLVARSVKLYADGALGSRGAALLDDYSDRKGHRGLLIHPVAELKQRIKTVIDRGFQVNVHAIGDRGNREVLKAIAQYGKPQQRNRIEHLQVVAAEDFSAIRSAGIIASMQPTHATSDMNMAEDRLGPERIHGAYAWRTVLDAGIPLAGGSDFPIESANPFWGLYAAIARQDHQGQPAKGWYPAQALSREEALHAFTLGAAYAAFQEEKLGSLEPGKAADFVLVDRDYFRVPVHEIWQTRVLATYLEGEPVFIAEEFAR</sequence>
<gene>
    <name evidence="3" type="ORF">FCL40_03565</name>
</gene>
<evidence type="ECO:0000313" key="4">
    <source>
        <dbReference type="Proteomes" id="UP000305674"/>
    </source>
</evidence>
<dbReference type="EMBL" id="SWCI01000002">
    <property type="protein sequence ID" value="TKB50251.1"/>
    <property type="molecule type" value="Genomic_DNA"/>
</dbReference>
<keyword evidence="4" id="KW-1185">Reference proteome</keyword>
<accession>A0A4U1BGE7</accession>
<evidence type="ECO:0000313" key="3">
    <source>
        <dbReference type="EMBL" id="TKB50251.1"/>
    </source>
</evidence>
<dbReference type="SUPFAM" id="SSF51338">
    <property type="entry name" value="Composite domain of metallo-dependent hydrolases"/>
    <property type="match status" value="1"/>
</dbReference>
<feature type="chain" id="PRO_5020682169" evidence="1">
    <location>
        <begin position="19"/>
        <end position="542"/>
    </location>
</feature>
<dbReference type="Pfam" id="PF07969">
    <property type="entry name" value="Amidohydro_3"/>
    <property type="match status" value="1"/>
</dbReference>
<proteinExistence type="predicted"/>
<protein>
    <submittedName>
        <fullName evidence="3">Amidohydrolase</fullName>
    </submittedName>
</protein>
<dbReference type="SUPFAM" id="SSF51556">
    <property type="entry name" value="Metallo-dependent hydrolases"/>
    <property type="match status" value="1"/>
</dbReference>
<dbReference type="RefSeq" id="WP_136851458.1">
    <property type="nucleotide sequence ID" value="NZ_SWCI01000002.1"/>
</dbReference>
<evidence type="ECO:0000259" key="2">
    <source>
        <dbReference type="Pfam" id="PF07969"/>
    </source>
</evidence>